<dbReference type="AlphaFoldDB" id="A0A8H2XZU2"/>
<proteinExistence type="predicted"/>
<gene>
    <name evidence="2" type="ORF">RDB_LOCUS126273</name>
</gene>
<evidence type="ECO:0000313" key="2">
    <source>
        <dbReference type="EMBL" id="CAE6439028.1"/>
    </source>
</evidence>
<comment type="caution">
    <text evidence="2">The sequence shown here is derived from an EMBL/GenBank/DDBJ whole genome shotgun (WGS) entry which is preliminary data.</text>
</comment>
<name>A0A8H2XZU2_9AGAM</name>
<reference evidence="2" key="1">
    <citation type="submission" date="2021-01" db="EMBL/GenBank/DDBJ databases">
        <authorList>
            <person name="Kaushik A."/>
        </authorList>
    </citation>
    <scope>NUCLEOTIDE SEQUENCE</scope>
    <source>
        <strain evidence="2">AG1-1C</strain>
    </source>
</reference>
<feature type="chain" id="PRO_5034111999" description="Transmembrane protein" evidence="1">
    <location>
        <begin position="24"/>
        <end position="189"/>
    </location>
</feature>
<dbReference type="EMBL" id="CAJMWS010000374">
    <property type="protein sequence ID" value="CAE6439028.1"/>
    <property type="molecule type" value="Genomic_DNA"/>
</dbReference>
<evidence type="ECO:0008006" key="4">
    <source>
        <dbReference type="Google" id="ProtNLM"/>
    </source>
</evidence>
<dbReference type="Proteomes" id="UP000663846">
    <property type="component" value="Unassembled WGS sequence"/>
</dbReference>
<accession>A0A8H2XZU2</accession>
<sequence>MSTFYRFFGLAIVLISFGLLVSALPSPRDDDTAWVIVGTDPLCELLKEFFVKARVCLDVIAECQDLVKLKADIAIFVALCNAHAAQLLKVGADVKVTAEAQASIVACYAAMITLLVKACLSLTVKFGLAVIIAICVEVDAALSLVLKNLDLCIKGVVVLIIQACGNAVVGGFAQLKFKLCAALFASLSV</sequence>
<evidence type="ECO:0000256" key="1">
    <source>
        <dbReference type="SAM" id="SignalP"/>
    </source>
</evidence>
<protein>
    <recommendedName>
        <fullName evidence="4">Transmembrane protein</fullName>
    </recommendedName>
</protein>
<evidence type="ECO:0000313" key="3">
    <source>
        <dbReference type="Proteomes" id="UP000663846"/>
    </source>
</evidence>
<organism evidence="2 3">
    <name type="scientific">Rhizoctonia solani</name>
    <dbReference type="NCBI Taxonomy" id="456999"/>
    <lineage>
        <taxon>Eukaryota</taxon>
        <taxon>Fungi</taxon>
        <taxon>Dikarya</taxon>
        <taxon>Basidiomycota</taxon>
        <taxon>Agaricomycotina</taxon>
        <taxon>Agaricomycetes</taxon>
        <taxon>Cantharellales</taxon>
        <taxon>Ceratobasidiaceae</taxon>
        <taxon>Rhizoctonia</taxon>
    </lineage>
</organism>
<feature type="signal peptide" evidence="1">
    <location>
        <begin position="1"/>
        <end position="23"/>
    </location>
</feature>
<keyword evidence="1" id="KW-0732">Signal</keyword>